<feature type="chain" id="PRO_5045844772" description="Secreted protein" evidence="1">
    <location>
        <begin position="26"/>
        <end position="111"/>
    </location>
</feature>
<reference evidence="2 3" key="1">
    <citation type="submission" date="2021-07" db="EMBL/GenBank/DDBJ databases">
        <authorList>
            <person name="Palmer J.M."/>
        </authorList>
    </citation>
    <scope>NUCLEOTIDE SEQUENCE [LARGE SCALE GENOMIC DNA]</scope>
    <source>
        <strain evidence="2 3">AT_MEX2019</strain>
        <tissue evidence="2">Muscle</tissue>
    </source>
</reference>
<keyword evidence="3" id="KW-1185">Reference proteome</keyword>
<evidence type="ECO:0000313" key="2">
    <source>
        <dbReference type="EMBL" id="MED6262926.1"/>
    </source>
</evidence>
<name>A0ABU7CIX4_9TELE</name>
<evidence type="ECO:0000313" key="3">
    <source>
        <dbReference type="Proteomes" id="UP001345963"/>
    </source>
</evidence>
<keyword evidence="1" id="KW-0732">Signal</keyword>
<feature type="signal peptide" evidence="1">
    <location>
        <begin position="1"/>
        <end position="25"/>
    </location>
</feature>
<protein>
    <recommendedName>
        <fullName evidence="4">Secreted protein</fullName>
    </recommendedName>
</protein>
<dbReference type="Proteomes" id="UP001345963">
    <property type="component" value="Unassembled WGS sequence"/>
</dbReference>
<dbReference type="EMBL" id="JAHUTI010096302">
    <property type="protein sequence ID" value="MED6262926.1"/>
    <property type="molecule type" value="Genomic_DNA"/>
</dbReference>
<evidence type="ECO:0000256" key="1">
    <source>
        <dbReference type="SAM" id="SignalP"/>
    </source>
</evidence>
<evidence type="ECO:0008006" key="4">
    <source>
        <dbReference type="Google" id="ProtNLM"/>
    </source>
</evidence>
<accession>A0ABU7CIX4</accession>
<organism evidence="2 3">
    <name type="scientific">Ataeniobius toweri</name>
    <dbReference type="NCBI Taxonomy" id="208326"/>
    <lineage>
        <taxon>Eukaryota</taxon>
        <taxon>Metazoa</taxon>
        <taxon>Chordata</taxon>
        <taxon>Craniata</taxon>
        <taxon>Vertebrata</taxon>
        <taxon>Euteleostomi</taxon>
        <taxon>Actinopterygii</taxon>
        <taxon>Neopterygii</taxon>
        <taxon>Teleostei</taxon>
        <taxon>Neoteleostei</taxon>
        <taxon>Acanthomorphata</taxon>
        <taxon>Ovalentaria</taxon>
        <taxon>Atherinomorphae</taxon>
        <taxon>Cyprinodontiformes</taxon>
        <taxon>Goodeidae</taxon>
        <taxon>Ataeniobius</taxon>
    </lineage>
</organism>
<comment type="caution">
    <text evidence="2">The sequence shown here is derived from an EMBL/GenBank/DDBJ whole genome shotgun (WGS) entry which is preliminary data.</text>
</comment>
<proteinExistence type="predicted"/>
<gene>
    <name evidence="2" type="ORF">ATANTOWER_029761</name>
</gene>
<sequence length="111" mass="12931">MMREVEKHHTQVIFVTLCLNFMLSATRNTQMSREHCQTIIYNRKSMAQLQTYHDRTVCLLTGRARRPLFRKAKKRHMVALEEFQGSTAQVGESVKRKSINLAFHKSGPKIV</sequence>